<dbReference type="EMBL" id="JANBUN010001711">
    <property type="protein sequence ID" value="KAJ2797007.1"/>
    <property type="molecule type" value="Genomic_DNA"/>
</dbReference>
<evidence type="ECO:0000313" key="1">
    <source>
        <dbReference type="EMBL" id="KAJ2797007.1"/>
    </source>
</evidence>
<name>A0ACC1KX14_9FUNG</name>
<organism evidence="1 2">
    <name type="scientific">Coemansia helicoidea</name>
    <dbReference type="NCBI Taxonomy" id="1286919"/>
    <lineage>
        <taxon>Eukaryota</taxon>
        <taxon>Fungi</taxon>
        <taxon>Fungi incertae sedis</taxon>
        <taxon>Zoopagomycota</taxon>
        <taxon>Kickxellomycotina</taxon>
        <taxon>Kickxellomycetes</taxon>
        <taxon>Kickxellales</taxon>
        <taxon>Kickxellaceae</taxon>
        <taxon>Coemansia</taxon>
    </lineage>
</organism>
<gene>
    <name evidence="1" type="ORF">H4R21_004491</name>
</gene>
<accession>A0ACC1KX14</accession>
<proteinExistence type="predicted"/>
<dbReference type="Proteomes" id="UP001140087">
    <property type="component" value="Unassembled WGS sequence"/>
</dbReference>
<evidence type="ECO:0000313" key="2">
    <source>
        <dbReference type="Proteomes" id="UP001140087"/>
    </source>
</evidence>
<protein>
    <submittedName>
        <fullName evidence="1">Uncharacterized protein</fullName>
    </submittedName>
</protein>
<sequence length="93" mass="9963">RPGRGRPARHRQHDFGGCRAAGIQVVGGHPLLVQLGNRALPRPAWAGVLPAAAERATRPAPGLRRRAVPAAGSACRDCIRRGLRLRRGLQARV</sequence>
<keyword evidence="2" id="KW-1185">Reference proteome</keyword>
<feature type="non-terminal residue" evidence="1">
    <location>
        <position position="1"/>
    </location>
</feature>
<comment type="caution">
    <text evidence="1">The sequence shown here is derived from an EMBL/GenBank/DDBJ whole genome shotgun (WGS) entry which is preliminary data.</text>
</comment>
<feature type="non-terminal residue" evidence="1">
    <location>
        <position position="93"/>
    </location>
</feature>
<reference evidence="1" key="1">
    <citation type="submission" date="2022-07" db="EMBL/GenBank/DDBJ databases">
        <title>Phylogenomic reconstructions and comparative analyses of Kickxellomycotina fungi.</title>
        <authorList>
            <person name="Reynolds N.K."/>
            <person name="Stajich J.E."/>
            <person name="Barry K."/>
            <person name="Grigoriev I.V."/>
            <person name="Crous P."/>
            <person name="Smith M.E."/>
        </authorList>
    </citation>
    <scope>NUCLEOTIDE SEQUENCE</scope>
    <source>
        <strain evidence="1">BCRC 34780</strain>
    </source>
</reference>